<dbReference type="InterPro" id="IPR043519">
    <property type="entry name" value="NT_sf"/>
</dbReference>
<dbReference type="InterPro" id="IPR004394">
    <property type="entry name" value="Iojap/RsfS/C7orf30"/>
</dbReference>
<accession>A0A6J7KCF0</accession>
<dbReference type="Gene3D" id="3.30.460.10">
    <property type="entry name" value="Beta Polymerase, domain 2"/>
    <property type="match status" value="1"/>
</dbReference>
<evidence type="ECO:0000313" key="2">
    <source>
        <dbReference type="EMBL" id="CAB4952573.1"/>
    </source>
</evidence>
<reference evidence="2" key="1">
    <citation type="submission" date="2020-05" db="EMBL/GenBank/DDBJ databases">
        <authorList>
            <person name="Chiriac C."/>
            <person name="Salcher M."/>
            <person name="Ghai R."/>
            <person name="Kavagutti S V."/>
        </authorList>
    </citation>
    <scope>NUCLEOTIDE SEQUENCE</scope>
</reference>
<dbReference type="PANTHER" id="PTHR21043:SF0">
    <property type="entry name" value="MITOCHONDRIAL ASSEMBLY OF RIBOSOMAL LARGE SUBUNIT PROTEIN 1"/>
    <property type="match status" value="1"/>
</dbReference>
<dbReference type="Pfam" id="PF02410">
    <property type="entry name" value="RsfS"/>
    <property type="match status" value="1"/>
</dbReference>
<dbReference type="AlphaFoldDB" id="A0A6J7KCF0"/>
<dbReference type="EMBL" id="CAFBNO010000015">
    <property type="protein sequence ID" value="CAB4952573.1"/>
    <property type="molecule type" value="Genomic_DNA"/>
</dbReference>
<dbReference type="NCBIfam" id="TIGR00090">
    <property type="entry name" value="rsfS_iojap_ybeB"/>
    <property type="match status" value="1"/>
</dbReference>
<organism evidence="2">
    <name type="scientific">freshwater metagenome</name>
    <dbReference type="NCBI Taxonomy" id="449393"/>
    <lineage>
        <taxon>unclassified sequences</taxon>
        <taxon>metagenomes</taxon>
        <taxon>ecological metagenomes</taxon>
    </lineage>
</organism>
<gene>
    <name evidence="2" type="ORF">UFOPK3837_00534</name>
</gene>
<proteinExistence type="inferred from homology"/>
<comment type="similarity">
    <text evidence="1">Belongs to the Iojap/RsfS family.</text>
</comment>
<protein>
    <submittedName>
        <fullName evidence="2">Unannotated protein</fullName>
    </submittedName>
</protein>
<dbReference type="HAMAP" id="MF_01477">
    <property type="entry name" value="Iojap_RsfS"/>
    <property type="match status" value="1"/>
</dbReference>
<dbReference type="PANTHER" id="PTHR21043">
    <property type="entry name" value="IOJAP SUPERFAMILY ORTHOLOG"/>
    <property type="match status" value="1"/>
</dbReference>
<evidence type="ECO:0000256" key="1">
    <source>
        <dbReference type="ARBA" id="ARBA00010574"/>
    </source>
</evidence>
<sequence length="121" mass="13188">MTASKQAIKLANIAASAASDKIAENIVGFDVTSITPLNDVCVLVSGRTERQVAGIADGVEEKFLEIGVKALRREGKSLARWILLDFGDVVVHVMHEEERIYYTLERIYGDCPVVKLEAAVA</sequence>
<dbReference type="GO" id="GO:0017148">
    <property type="term" value="P:negative regulation of translation"/>
    <property type="evidence" value="ECO:0007669"/>
    <property type="project" value="TreeGrafter"/>
</dbReference>
<dbReference type="GO" id="GO:0090071">
    <property type="term" value="P:negative regulation of ribosome biogenesis"/>
    <property type="evidence" value="ECO:0007669"/>
    <property type="project" value="TreeGrafter"/>
</dbReference>
<name>A0A6J7KCF0_9ZZZZ</name>
<dbReference type="GO" id="GO:0043023">
    <property type="term" value="F:ribosomal large subunit binding"/>
    <property type="evidence" value="ECO:0007669"/>
    <property type="project" value="TreeGrafter"/>
</dbReference>
<dbReference type="SUPFAM" id="SSF81301">
    <property type="entry name" value="Nucleotidyltransferase"/>
    <property type="match status" value="1"/>
</dbReference>